<proteinExistence type="predicted"/>
<protein>
    <submittedName>
        <fullName evidence="2">Uncharacterized protein</fullName>
    </submittedName>
</protein>
<gene>
    <name evidence="2" type="ORF">H2200_007486</name>
</gene>
<accession>A0AA38X8H5</accession>
<dbReference type="Proteomes" id="UP001172673">
    <property type="component" value="Unassembled WGS sequence"/>
</dbReference>
<dbReference type="PANTHER" id="PTHR35395:SF1">
    <property type="entry name" value="DUF6536 DOMAIN-CONTAINING PROTEIN"/>
    <property type="match status" value="1"/>
</dbReference>
<organism evidence="2 3">
    <name type="scientific">Cladophialophora chaetospira</name>
    <dbReference type="NCBI Taxonomy" id="386627"/>
    <lineage>
        <taxon>Eukaryota</taxon>
        <taxon>Fungi</taxon>
        <taxon>Dikarya</taxon>
        <taxon>Ascomycota</taxon>
        <taxon>Pezizomycotina</taxon>
        <taxon>Eurotiomycetes</taxon>
        <taxon>Chaetothyriomycetidae</taxon>
        <taxon>Chaetothyriales</taxon>
        <taxon>Herpotrichiellaceae</taxon>
        <taxon>Cladophialophora</taxon>
    </lineage>
</organism>
<name>A0AA38X8H5_9EURO</name>
<comment type="caution">
    <text evidence="2">The sequence shown here is derived from an EMBL/GenBank/DDBJ whole genome shotgun (WGS) entry which is preliminary data.</text>
</comment>
<evidence type="ECO:0000256" key="1">
    <source>
        <dbReference type="SAM" id="Phobius"/>
    </source>
</evidence>
<reference evidence="2" key="1">
    <citation type="submission" date="2022-10" db="EMBL/GenBank/DDBJ databases">
        <title>Culturing micro-colonial fungi from biological soil crusts in the Mojave desert and describing Neophaeococcomyces mojavensis, and introducing the new genera and species Taxawa tesnikishii.</title>
        <authorList>
            <person name="Kurbessoian T."/>
            <person name="Stajich J.E."/>
        </authorList>
    </citation>
    <scope>NUCLEOTIDE SEQUENCE</scope>
    <source>
        <strain evidence="2">TK_41</strain>
    </source>
</reference>
<keyword evidence="1" id="KW-1133">Transmembrane helix</keyword>
<keyword evidence="1" id="KW-0812">Transmembrane</keyword>
<keyword evidence="1" id="KW-0472">Membrane</keyword>
<evidence type="ECO:0000313" key="2">
    <source>
        <dbReference type="EMBL" id="KAJ9608498.1"/>
    </source>
</evidence>
<feature type="transmembrane region" description="Helical" evidence="1">
    <location>
        <begin position="78"/>
        <end position="103"/>
    </location>
</feature>
<dbReference type="AlphaFoldDB" id="A0AA38X8H5"/>
<dbReference type="PANTHER" id="PTHR35395">
    <property type="entry name" value="DUF6536 DOMAIN-CONTAINING PROTEIN"/>
    <property type="match status" value="1"/>
</dbReference>
<evidence type="ECO:0000313" key="3">
    <source>
        <dbReference type="Proteomes" id="UP001172673"/>
    </source>
</evidence>
<sequence>MHAAEEFSGFATERKPLRVSEPEPGQRSTYWLSLPWTYSIPLIVLQTILHWLVSRGVYLVNIEAMGPDGRHQPWQDVVAVGFSNLMISLFIILLLCMLGFLAFCSFRRLDAAIPLIGTASVAISAVCHHPNDPKTEAVKPLLWGVTEKPQDGKPGHCALSSGPVEIPVEEVRSLGIRDAKTDKVSSGCFKLIQSANA</sequence>
<dbReference type="EMBL" id="JAPDRK010000010">
    <property type="protein sequence ID" value="KAJ9608498.1"/>
    <property type="molecule type" value="Genomic_DNA"/>
</dbReference>
<keyword evidence="3" id="KW-1185">Reference proteome</keyword>
<feature type="transmembrane region" description="Helical" evidence="1">
    <location>
        <begin position="36"/>
        <end position="58"/>
    </location>
</feature>